<reference evidence="2" key="1">
    <citation type="submission" date="2007-04" db="EMBL/GenBank/DDBJ databases">
        <authorList>
            <consortium name="The Broad Institute Genome Sequencing Platform"/>
            <person name="Birren B."/>
            <person name="Lander E."/>
            <person name="Galagan J."/>
            <person name="Nusbaum C."/>
            <person name="Devon K."/>
            <person name="Ma L.-J."/>
            <person name="Jaffe D."/>
            <person name="Butler J."/>
            <person name="Alvarez P."/>
            <person name="Gnerre S."/>
            <person name="Grabherr M."/>
            <person name="Kleber M."/>
            <person name="Mauceli E."/>
            <person name="Brockman W."/>
            <person name="MacCallum I.A."/>
            <person name="Young S."/>
            <person name="LaButti K."/>
            <person name="DeCaprio D."/>
            <person name="Crawford M."/>
            <person name="Koehrsen M."/>
            <person name="Engels R."/>
            <person name="Montgomery P."/>
            <person name="Pearson M."/>
            <person name="Howarth C."/>
            <person name="Larson L."/>
            <person name="White J."/>
            <person name="O'Leary S."/>
            <person name="Kodira C."/>
            <person name="Zeng Q."/>
            <person name="Yandava C."/>
            <person name="Alvarado L."/>
            <person name="Kistler C."/>
            <person name="Shim W.-B."/>
            <person name="Kang S."/>
            <person name="Woloshuk C."/>
        </authorList>
    </citation>
    <scope>NUCLEOTIDE SEQUENCE</scope>
    <source>
        <strain evidence="2">4287</strain>
    </source>
</reference>
<name>A0A0J9WNN3_FUSO4</name>
<organism evidence="2 3">
    <name type="scientific">Fusarium oxysporum f. sp. lycopersici (strain 4287 / CBS 123668 / FGSC 9935 / NRRL 34936)</name>
    <name type="common">Fusarium vascular wilt of tomato</name>
    <dbReference type="NCBI Taxonomy" id="426428"/>
    <lineage>
        <taxon>Eukaryota</taxon>
        <taxon>Fungi</taxon>
        <taxon>Dikarya</taxon>
        <taxon>Ascomycota</taxon>
        <taxon>Pezizomycotina</taxon>
        <taxon>Sordariomycetes</taxon>
        <taxon>Hypocreomycetidae</taxon>
        <taxon>Hypocreales</taxon>
        <taxon>Nectriaceae</taxon>
        <taxon>Fusarium</taxon>
        <taxon>Fusarium oxysporum species complex</taxon>
    </lineage>
</organism>
<dbReference type="KEGG" id="fox:FOXG_19859"/>
<gene>
    <name evidence="2" type="ORF">FOXG_19859</name>
</gene>
<reference evidence="2" key="2">
    <citation type="journal article" date="2010" name="Nature">
        <title>Comparative genomics reveals mobile pathogenicity chromosomes in Fusarium.</title>
        <authorList>
            <person name="Ma L.J."/>
            <person name="van der Does H.C."/>
            <person name="Borkovich K.A."/>
            <person name="Coleman J.J."/>
            <person name="Daboussi M.J."/>
            <person name="Di Pietro A."/>
            <person name="Dufresne M."/>
            <person name="Freitag M."/>
            <person name="Grabherr M."/>
            <person name="Henrissat B."/>
            <person name="Houterman P.M."/>
            <person name="Kang S."/>
            <person name="Shim W.B."/>
            <person name="Woloshuk C."/>
            <person name="Xie X."/>
            <person name="Xu J.R."/>
            <person name="Antoniw J."/>
            <person name="Baker S.E."/>
            <person name="Bluhm B.H."/>
            <person name="Breakspear A."/>
            <person name="Brown D.W."/>
            <person name="Butchko R.A."/>
            <person name="Chapman S."/>
            <person name="Coulson R."/>
            <person name="Coutinho P.M."/>
            <person name="Danchin E.G."/>
            <person name="Diener A."/>
            <person name="Gale L.R."/>
            <person name="Gardiner D.M."/>
            <person name="Goff S."/>
            <person name="Hammond-Kosack K.E."/>
            <person name="Hilburn K."/>
            <person name="Hua-Van A."/>
            <person name="Jonkers W."/>
            <person name="Kazan K."/>
            <person name="Kodira C.D."/>
            <person name="Koehrsen M."/>
            <person name="Kumar L."/>
            <person name="Lee Y.H."/>
            <person name="Li L."/>
            <person name="Manners J.M."/>
            <person name="Miranda-Saavedra D."/>
            <person name="Mukherjee M."/>
            <person name="Park G."/>
            <person name="Park J."/>
            <person name="Park S.Y."/>
            <person name="Proctor R.H."/>
            <person name="Regev A."/>
            <person name="Ruiz-Roldan M.C."/>
            <person name="Sain D."/>
            <person name="Sakthikumar S."/>
            <person name="Sykes S."/>
            <person name="Schwartz D.C."/>
            <person name="Turgeon B.G."/>
            <person name="Wapinski I."/>
            <person name="Yoder O."/>
            <person name="Young S."/>
            <person name="Zeng Q."/>
            <person name="Zhou S."/>
            <person name="Galagan J."/>
            <person name="Cuomo C.A."/>
            <person name="Kistler H.C."/>
            <person name="Rep M."/>
        </authorList>
    </citation>
    <scope>NUCLEOTIDE SEQUENCE [LARGE SCALE GENOMIC DNA]</scope>
    <source>
        <strain evidence="2">4287</strain>
    </source>
</reference>
<dbReference type="VEuPathDB" id="FungiDB:FOXG_19859"/>
<dbReference type="Proteomes" id="UP000009097">
    <property type="component" value="Unassembled WGS sequence"/>
</dbReference>
<protein>
    <submittedName>
        <fullName evidence="2">Uncharacterized protein</fullName>
    </submittedName>
</protein>
<dbReference type="AlphaFoldDB" id="A0A0J9WNN3"/>
<feature type="region of interest" description="Disordered" evidence="1">
    <location>
        <begin position="95"/>
        <end position="120"/>
    </location>
</feature>
<dbReference type="EMBL" id="DS231705">
    <property type="protein sequence ID" value="KNB07582.1"/>
    <property type="molecule type" value="Genomic_DNA"/>
</dbReference>
<evidence type="ECO:0000256" key="1">
    <source>
        <dbReference type="SAM" id="MobiDB-lite"/>
    </source>
</evidence>
<accession>A0A0J9WNN3</accession>
<evidence type="ECO:0000313" key="2">
    <source>
        <dbReference type="EMBL" id="KNB07582.1"/>
    </source>
</evidence>
<sequence>MSSLRIPKPILDLQPAAFGMTFPEGCYKIDLLFQCIFLGLSSNSDHGRLLSCKPEESEIFLLYNILINTWTLEPVRFLMTILVTISKSRSEAETALSSRWPSEGKNPVANNPTELHDADD</sequence>
<proteinExistence type="predicted"/>
<dbReference type="RefSeq" id="XP_018245627.1">
    <property type="nucleotide sequence ID" value="XM_018400142.1"/>
</dbReference>
<evidence type="ECO:0000313" key="3">
    <source>
        <dbReference type="Proteomes" id="UP000009097"/>
    </source>
</evidence>
<dbReference type="GeneID" id="28960565"/>